<organism evidence="1 2">
    <name type="scientific">Coleofasciculus chthonoplastes PCC 7420</name>
    <dbReference type="NCBI Taxonomy" id="118168"/>
    <lineage>
        <taxon>Bacteria</taxon>
        <taxon>Bacillati</taxon>
        <taxon>Cyanobacteriota</taxon>
        <taxon>Cyanophyceae</taxon>
        <taxon>Coleofasciculales</taxon>
        <taxon>Coleofasciculaceae</taxon>
        <taxon>Coleofasciculus</taxon>
    </lineage>
</organism>
<evidence type="ECO:0000313" key="2">
    <source>
        <dbReference type="Proteomes" id="UP000003835"/>
    </source>
</evidence>
<dbReference type="AlphaFoldDB" id="B4VJ84"/>
<accession>B4VJ84</accession>
<dbReference type="EMBL" id="DS989842">
    <property type="protein sequence ID" value="EDX78083.1"/>
    <property type="molecule type" value="Genomic_DNA"/>
</dbReference>
<name>B4VJ84_9CYAN</name>
<dbReference type="HOGENOM" id="CLU_3232157_0_0_3"/>
<dbReference type="STRING" id="118168.MC7420_7821"/>
<gene>
    <name evidence="1" type="ORF">MC7420_7821</name>
</gene>
<sequence>MVINVGAGLGTQFTYSPINLQQNPPCLTFGTIVETRHGASLHK</sequence>
<protein>
    <submittedName>
        <fullName evidence="1">Uncharacterized protein</fullName>
    </submittedName>
</protein>
<keyword evidence="2" id="KW-1185">Reference proteome</keyword>
<evidence type="ECO:0000313" key="1">
    <source>
        <dbReference type="EMBL" id="EDX78083.1"/>
    </source>
</evidence>
<dbReference type="Proteomes" id="UP000003835">
    <property type="component" value="Unassembled WGS sequence"/>
</dbReference>
<reference evidence="1 2" key="1">
    <citation type="submission" date="2008-07" db="EMBL/GenBank/DDBJ databases">
        <authorList>
            <person name="Tandeau de Marsac N."/>
            <person name="Ferriera S."/>
            <person name="Johnson J."/>
            <person name="Kravitz S."/>
            <person name="Beeson K."/>
            <person name="Sutton G."/>
            <person name="Rogers Y.-H."/>
            <person name="Friedman R."/>
            <person name="Frazier M."/>
            <person name="Venter J.C."/>
        </authorList>
    </citation>
    <scope>NUCLEOTIDE SEQUENCE [LARGE SCALE GENOMIC DNA]</scope>
    <source>
        <strain evidence="1 2">PCC 7420</strain>
    </source>
</reference>
<proteinExistence type="predicted"/>